<comment type="caution">
    <text evidence="1">The sequence shown here is derived from an EMBL/GenBank/DDBJ whole genome shotgun (WGS) entry which is preliminary data.</text>
</comment>
<evidence type="ECO:0000313" key="2">
    <source>
        <dbReference type="Proteomes" id="UP000004319"/>
    </source>
</evidence>
<dbReference type="AlphaFoldDB" id="F7VDA7"/>
<sequence>MRRIFLQRPDSIICLDHTRQTQGIQRLSPPAAFHTERADAAIVLSHPDYHRRLRNYTGSADPAVAGARGLMAG</sequence>
<reference evidence="1 2" key="1">
    <citation type="journal article" date="2011" name="Biochem. Biophys. Res. Commun.">
        <title>Increased number of Arginine-based salt bridges contributes to the thermotolerance of thermotolerant acetic acid bacteria, Acetobacter tropicalis SKU1100.</title>
        <authorList>
            <person name="Matsutani M."/>
            <person name="Hirakawa H."/>
            <person name="Nishikura M."/>
            <person name="Soemphol W."/>
            <person name="Ali I.A.I."/>
            <person name="Yakushi T."/>
            <person name="Matsushita K."/>
        </authorList>
    </citation>
    <scope>NUCLEOTIDE SEQUENCE [LARGE SCALE GENOMIC DNA]</scope>
    <source>
        <strain evidence="1 2">NBRC 101654</strain>
    </source>
</reference>
<evidence type="ECO:0000313" key="1">
    <source>
        <dbReference type="EMBL" id="GAA08352.1"/>
    </source>
</evidence>
<proteinExistence type="predicted"/>
<accession>F7VDA7</accession>
<organism evidence="1 2">
    <name type="scientific">Acetobacter tropicalis NBRC 101654</name>
    <dbReference type="NCBI Taxonomy" id="749388"/>
    <lineage>
        <taxon>Bacteria</taxon>
        <taxon>Pseudomonadati</taxon>
        <taxon>Pseudomonadota</taxon>
        <taxon>Alphaproteobacteria</taxon>
        <taxon>Acetobacterales</taxon>
        <taxon>Acetobacteraceae</taxon>
        <taxon>Acetobacter</taxon>
    </lineage>
</organism>
<dbReference type="EMBL" id="BABS01000031">
    <property type="protein sequence ID" value="GAA08352.1"/>
    <property type="molecule type" value="Genomic_DNA"/>
</dbReference>
<name>F7VDA7_9PROT</name>
<dbReference type="Proteomes" id="UP000004319">
    <property type="component" value="Unassembled WGS sequence"/>
</dbReference>
<protein>
    <submittedName>
        <fullName evidence="1">Uncharacterized protein</fullName>
    </submittedName>
</protein>
<gene>
    <name evidence="1" type="ORF">ATPR_1356</name>
</gene>